<accession>A0A8D8AE08</accession>
<evidence type="ECO:0000313" key="1">
    <source>
        <dbReference type="EMBL" id="CAG6453022.1"/>
    </source>
</evidence>
<dbReference type="AlphaFoldDB" id="A0A8D8AE08"/>
<proteinExistence type="predicted"/>
<reference evidence="1" key="1">
    <citation type="submission" date="2021-05" db="EMBL/GenBank/DDBJ databases">
        <authorList>
            <person name="Alioto T."/>
            <person name="Alioto T."/>
            <person name="Gomez Garrido J."/>
        </authorList>
    </citation>
    <scope>NUCLEOTIDE SEQUENCE</scope>
</reference>
<sequence>MISSYFQPYKICSVKCDQNVLCLCFCFSEKNVFDKFSLKSFVFHPSNLPFKLFSVLSLACGVVSFLVISNVQFSLPSNKCALQCVKFGERTIVLKKFSSGRLARFSSSEYDDQQCQKSNNLGFPFCFTLFVWKVYKSVAVFPPTHCGGNTDRPKNPLRNFFPPF</sequence>
<name>A0A8D8AE08_CULPI</name>
<organism evidence="1">
    <name type="scientific">Culex pipiens</name>
    <name type="common">House mosquito</name>
    <dbReference type="NCBI Taxonomy" id="7175"/>
    <lineage>
        <taxon>Eukaryota</taxon>
        <taxon>Metazoa</taxon>
        <taxon>Ecdysozoa</taxon>
        <taxon>Arthropoda</taxon>
        <taxon>Hexapoda</taxon>
        <taxon>Insecta</taxon>
        <taxon>Pterygota</taxon>
        <taxon>Neoptera</taxon>
        <taxon>Endopterygota</taxon>
        <taxon>Diptera</taxon>
        <taxon>Nematocera</taxon>
        <taxon>Culicoidea</taxon>
        <taxon>Culicidae</taxon>
        <taxon>Culicinae</taxon>
        <taxon>Culicini</taxon>
        <taxon>Culex</taxon>
        <taxon>Culex</taxon>
    </lineage>
</organism>
<dbReference type="EMBL" id="HBUE01021938">
    <property type="protein sequence ID" value="CAG6453022.1"/>
    <property type="molecule type" value="Transcribed_RNA"/>
</dbReference>
<protein>
    <submittedName>
        <fullName evidence="1">(northern house mosquito) hypothetical protein</fullName>
    </submittedName>
</protein>